<name>A0AAV8TAF1_9ROSI</name>
<evidence type="ECO:0000256" key="1">
    <source>
        <dbReference type="SAM" id="MobiDB-lite"/>
    </source>
</evidence>
<gene>
    <name evidence="2" type="ORF">K2173_003594</name>
</gene>
<reference evidence="2 3" key="1">
    <citation type="submission" date="2021-09" db="EMBL/GenBank/DDBJ databases">
        <title>Genomic insights and catalytic innovation underlie evolution of tropane alkaloids biosynthesis.</title>
        <authorList>
            <person name="Wang Y.-J."/>
            <person name="Tian T."/>
            <person name="Huang J.-P."/>
            <person name="Huang S.-X."/>
        </authorList>
    </citation>
    <scope>NUCLEOTIDE SEQUENCE [LARGE SCALE GENOMIC DNA]</scope>
    <source>
        <strain evidence="2">KIB-2018</strain>
        <tissue evidence="2">Leaf</tissue>
    </source>
</reference>
<dbReference type="AlphaFoldDB" id="A0AAV8TAF1"/>
<sequence>MNSELQPWQSQPNIFEQLLQSASTSSNSNRNNNHPSTSSNIMDYGILYTNSGSLSNPSSRTTPRSSHPHVDHCFHEAPSGLPPLVSSETVALRKEYECLAESERKEEYRTRVVERLMELCVDDALEAKTAVGMEIAQGVDFLRLLDSSHPKLAEFEEISDNSREGVAKLIDGLRLVERAQNRLRYILFNEGASSAK</sequence>
<dbReference type="EMBL" id="JAIWQS010000005">
    <property type="protein sequence ID" value="KAJ8763812.1"/>
    <property type="molecule type" value="Genomic_DNA"/>
</dbReference>
<accession>A0AAV8TAF1</accession>
<feature type="compositionally biased region" description="Low complexity" evidence="1">
    <location>
        <begin position="22"/>
        <end position="40"/>
    </location>
</feature>
<evidence type="ECO:0000313" key="2">
    <source>
        <dbReference type="EMBL" id="KAJ8763812.1"/>
    </source>
</evidence>
<dbReference type="Proteomes" id="UP001159364">
    <property type="component" value="Linkage Group LG05"/>
</dbReference>
<feature type="region of interest" description="Disordered" evidence="1">
    <location>
        <begin position="22"/>
        <end position="42"/>
    </location>
</feature>
<keyword evidence="3" id="KW-1185">Reference proteome</keyword>
<proteinExistence type="predicted"/>
<protein>
    <submittedName>
        <fullName evidence="2">Uncharacterized protein</fullName>
    </submittedName>
</protein>
<comment type="caution">
    <text evidence="2">The sequence shown here is derived from an EMBL/GenBank/DDBJ whole genome shotgun (WGS) entry which is preliminary data.</text>
</comment>
<evidence type="ECO:0000313" key="3">
    <source>
        <dbReference type="Proteomes" id="UP001159364"/>
    </source>
</evidence>
<organism evidence="2 3">
    <name type="scientific">Erythroxylum novogranatense</name>
    <dbReference type="NCBI Taxonomy" id="1862640"/>
    <lineage>
        <taxon>Eukaryota</taxon>
        <taxon>Viridiplantae</taxon>
        <taxon>Streptophyta</taxon>
        <taxon>Embryophyta</taxon>
        <taxon>Tracheophyta</taxon>
        <taxon>Spermatophyta</taxon>
        <taxon>Magnoliopsida</taxon>
        <taxon>eudicotyledons</taxon>
        <taxon>Gunneridae</taxon>
        <taxon>Pentapetalae</taxon>
        <taxon>rosids</taxon>
        <taxon>fabids</taxon>
        <taxon>Malpighiales</taxon>
        <taxon>Erythroxylaceae</taxon>
        <taxon>Erythroxylum</taxon>
    </lineage>
</organism>